<name>A0A2V1DHV8_9PLEO</name>
<dbReference type="AlphaFoldDB" id="A0A2V1DHV8"/>
<evidence type="ECO:0000313" key="1">
    <source>
        <dbReference type="EMBL" id="PVH96819.1"/>
    </source>
</evidence>
<accession>A0A2V1DHV8</accession>
<evidence type="ECO:0000313" key="2">
    <source>
        <dbReference type="Proteomes" id="UP000244855"/>
    </source>
</evidence>
<keyword evidence="2" id="KW-1185">Reference proteome</keyword>
<proteinExistence type="predicted"/>
<organism evidence="1 2">
    <name type="scientific">Periconia macrospinosa</name>
    <dbReference type="NCBI Taxonomy" id="97972"/>
    <lineage>
        <taxon>Eukaryota</taxon>
        <taxon>Fungi</taxon>
        <taxon>Dikarya</taxon>
        <taxon>Ascomycota</taxon>
        <taxon>Pezizomycotina</taxon>
        <taxon>Dothideomycetes</taxon>
        <taxon>Pleosporomycetidae</taxon>
        <taxon>Pleosporales</taxon>
        <taxon>Massarineae</taxon>
        <taxon>Periconiaceae</taxon>
        <taxon>Periconia</taxon>
    </lineage>
</organism>
<gene>
    <name evidence="1" type="ORF">DM02DRAFT_686797</name>
</gene>
<sequence>MADGYTPPEDAINKPIEQRHEIDISLTLIFAPSPSDRRISRFLAQQLLSTADPSKIPLWGEPVLNKVAKRVFTIAGQEPLRYFERLLDSPHLPDFPRAVTAINLPEFHKFFPGIQPGPGFPTFNPELVVARRCVNLTHLKLALNTVSLTESPWPQYMISVFENEQDFHKARELRPISLARVVRQYGMNAILKCAKLRVLEITCVDDPHVRQYCNGGDRLGAFNGLKDYFENEFFRRNNVYLEVKLEVLSREGT</sequence>
<reference evidence="1 2" key="1">
    <citation type="journal article" date="2018" name="Sci. Rep.">
        <title>Comparative genomics provides insights into the lifestyle and reveals functional heterogeneity of dark septate endophytic fungi.</title>
        <authorList>
            <person name="Knapp D.G."/>
            <person name="Nemeth J.B."/>
            <person name="Barry K."/>
            <person name="Hainaut M."/>
            <person name="Henrissat B."/>
            <person name="Johnson J."/>
            <person name="Kuo A."/>
            <person name="Lim J.H.P."/>
            <person name="Lipzen A."/>
            <person name="Nolan M."/>
            <person name="Ohm R.A."/>
            <person name="Tamas L."/>
            <person name="Grigoriev I.V."/>
            <person name="Spatafora J.W."/>
            <person name="Nagy L.G."/>
            <person name="Kovacs G.M."/>
        </authorList>
    </citation>
    <scope>NUCLEOTIDE SEQUENCE [LARGE SCALE GENOMIC DNA]</scope>
    <source>
        <strain evidence="1 2">DSE2036</strain>
    </source>
</reference>
<dbReference type="EMBL" id="KZ805453">
    <property type="protein sequence ID" value="PVH96819.1"/>
    <property type="molecule type" value="Genomic_DNA"/>
</dbReference>
<dbReference type="Proteomes" id="UP000244855">
    <property type="component" value="Unassembled WGS sequence"/>
</dbReference>
<protein>
    <submittedName>
        <fullName evidence="1">Uncharacterized protein</fullName>
    </submittedName>
</protein>